<evidence type="ECO:0000256" key="12">
    <source>
        <dbReference type="NCBIfam" id="TIGR00416"/>
    </source>
</evidence>
<dbReference type="AlphaFoldDB" id="W9V2L3"/>
<dbReference type="FunFam" id="3.40.50.300:FF:000050">
    <property type="entry name" value="DNA repair protein RadA"/>
    <property type="match status" value="1"/>
</dbReference>
<dbReference type="CDD" id="cd01121">
    <property type="entry name" value="RadA_SMS_N"/>
    <property type="match status" value="1"/>
</dbReference>
<dbReference type="Pfam" id="PF18073">
    <property type="entry name" value="Zn_ribbon_LapB"/>
    <property type="match status" value="1"/>
</dbReference>
<keyword evidence="4 13" id="KW-0863">Zinc-finger</keyword>
<evidence type="ECO:0000256" key="5">
    <source>
        <dbReference type="ARBA" id="ARBA00022801"/>
    </source>
</evidence>
<dbReference type="GO" id="GO:0008270">
    <property type="term" value="F:zinc ion binding"/>
    <property type="evidence" value="ECO:0007669"/>
    <property type="project" value="UniProtKB-KW"/>
</dbReference>
<feature type="region of interest" description="Lon-protease-like" evidence="11">
    <location>
        <begin position="364"/>
        <end position="464"/>
    </location>
</feature>
<dbReference type="GO" id="GO:0140664">
    <property type="term" value="F:ATP-dependent DNA damage sensor activity"/>
    <property type="evidence" value="ECO:0007669"/>
    <property type="project" value="InterPro"/>
</dbReference>
<protein>
    <recommendedName>
        <fullName evidence="11 12">DNA repair protein RadA</fullName>
    </recommendedName>
</protein>
<dbReference type="SUPFAM" id="SSF52540">
    <property type="entry name" value="P-loop containing nucleoside triphosphate hydrolases"/>
    <property type="match status" value="1"/>
</dbReference>
<evidence type="ECO:0000256" key="3">
    <source>
        <dbReference type="ARBA" id="ARBA00022763"/>
    </source>
</evidence>
<organism evidence="15 16">
    <name type="scientific">Nitrincola nitratireducens</name>
    <dbReference type="NCBI Taxonomy" id="1229521"/>
    <lineage>
        <taxon>Bacteria</taxon>
        <taxon>Pseudomonadati</taxon>
        <taxon>Pseudomonadota</taxon>
        <taxon>Gammaproteobacteria</taxon>
        <taxon>Oceanospirillales</taxon>
        <taxon>Oceanospirillaceae</taxon>
        <taxon>Nitrincola</taxon>
    </lineage>
</organism>
<proteinExistence type="inferred from homology"/>
<comment type="similarity">
    <text evidence="11 13">Belongs to the RecA family. RadA subfamily.</text>
</comment>
<keyword evidence="3 11" id="KW-0227">DNA damage</keyword>
<evidence type="ECO:0000256" key="7">
    <source>
        <dbReference type="ARBA" id="ARBA00022840"/>
    </source>
</evidence>
<keyword evidence="6 13" id="KW-0862">Zinc</keyword>
<evidence type="ECO:0000256" key="13">
    <source>
        <dbReference type="RuleBase" id="RU003555"/>
    </source>
</evidence>
<comment type="caution">
    <text evidence="15">The sequence shown here is derived from an EMBL/GenBank/DDBJ whole genome shotgun (WGS) entry which is preliminary data.</text>
</comment>
<dbReference type="Proteomes" id="UP000019464">
    <property type="component" value="Unassembled WGS sequence"/>
</dbReference>
<evidence type="ECO:0000256" key="6">
    <source>
        <dbReference type="ARBA" id="ARBA00022833"/>
    </source>
</evidence>
<dbReference type="Gene3D" id="3.30.230.10">
    <property type="match status" value="1"/>
</dbReference>
<gene>
    <name evidence="11" type="primary">radA</name>
    <name evidence="15" type="ORF">D791_02685</name>
</gene>
<dbReference type="InterPro" id="IPR027417">
    <property type="entry name" value="P-loop_NTPase"/>
</dbReference>
<reference evidence="15 16" key="2">
    <citation type="journal article" date="2015" name="Syst. Appl. Microbiol.">
        <title>Nitrincola nitratireducens sp. nov. isolated from a haloalkaline crater lake.</title>
        <authorList>
            <person name="Singh A."/>
            <person name="Vaidya B."/>
            <person name="Tanuku N.R."/>
            <person name="Pinnaka A.K."/>
        </authorList>
    </citation>
    <scope>NUCLEOTIDE SEQUENCE [LARGE SCALE GENOMIC DNA]</scope>
    <source>
        <strain evidence="15 16">AK23</strain>
    </source>
</reference>
<evidence type="ECO:0000313" key="15">
    <source>
        <dbReference type="EMBL" id="EXJ10357.1"/>
    </source>
</evidence>
<dbReference type="RefSeq" id="WP_036512056.1">
    <property type="nucleotide sequence ID" value="NZ_AONB01000014.1"/>
</dbReference>
<feature type="domain" description="RecA family profile 1" evidence="14">
    <location>
        <begin position="80"/>
        <end position="228"/>
    </location>
</feature>
<dbReference type="STRING" id="1229521.D791_02685"/>
<dbReference type="PANTHER" id="PTHR32472:SF10">
    <property type="entry name" value="DNA REPAIR PROTEIN RADA-LIKE PROTEIN"/>
    <property type="match status" value="1"/>
</dbReference>
<dbReference type="InterPro" id="IPR020588">
    <property type="entry name" value="RecA_ATP-bd"/>
</dbReference>
<dbReference type="PATRIC" id="fig|1229521.3.peg.2712"/>
<dbReference type="InterPro" id="IPR003593">
    <property type="entry name" value="AAA+_ATPase"/>
</dbReference>
<keyword evidence="9 11" id="KW-0238">DNA-binding</keyword>
<dbReference type="NCBIfam" id="TIGR00416">
    <property type="entry name" value="sms"/>
    <property type="match status" value="1"/>
</dbReference>
<dbReference type="GO" id="GO:0003684">
    <property type="term" value="F:damaged DNA binding"/>
    <property type="evidence" value="ECO:0007669"/>
    <property type="project" value="InterPro"/>
</dbReference>
<reference evidence="16" key="1">
    <citation type="submission" date="2012-11" db="EMBL/GenBank/DDBJ databases">
        <authorList>
            <person name="Singh A."/>
            <person name="Pinnaka A.K."/>
            <person name="Vaidya B."/>
        </authorList>
    </citation>
    <scope>NUCLEOTIDE SEQUENCE [LARGE SCALE GENOMIC DNA]</scope>
    <source>
        <strain evidence="16">AK23</strain>
    </source>
</reference>
<dbReference type="Pfam" id="PF13481">
    <property type="entry name" value="AAA_25"/>
    <property type="match status" value="1"/>
</dbReference>
<evidence type="ECO:0000256" key="4">
    <source>
        <dbReference type="ARBA" id="ARBA00022771"/>
    </source>
</evidence>
<dbReference type="GO" id="GO:0005524">
    <property type="term" value="F:ATP binding"/>
    <property type="evidence" value="ECO:0007669"/>
    <property type="project" value="UniProtKB-UniRule"/>
</dbReference>
<dbReference type="Pfam" id="PF13541">
    <property type="entry name" value="ChlI"/>
    <property type="match status" value="1"/>
</dbReference>
<evidence type="ECO:0000256" key="1">
    <source>
        <dbReference type="ARBA" id="ARBA00022723"/>
    </source>
</evidence>
<dbReference type="InterPro" id="IPR020568">
    <property type="entry name" value="Ribosomal_Su5_D2-typ_SF"/>
</dbReference>
<keyword evidence="7 11" id="KW-0067">ATP-binding</keyword>
<evidence type="ECO:0000256" key="9">
    <source>
        <dbReference type="ARBA" id="ARBA00023125"/>
    </source>
</evidence>
<feature type="binding site" evidence="11">
    <location>
        <begin position="109"/>
        <end position="116"/>
    </location>
    <ligand>
        <name>ATP</name>
        <dbReference type="ChEBI" id="CHEBI:30616"/>
    </ligand>
</feature>
<sequence length="464" mass="49347">MAKAKTAYVCNDCGAEYSKWQGQCTACQAWNTLTEVRLSSVAASSTSRGARFDGYAGATGSAGNKTAQRVINLGDVNLAEMPRISSGAGELDRVLGGGLVPGSAVLIGGHPGAGKSTLLLQTLCHLAMQYPALYVTGEESLQQVAMRAARLGLKADHLKMLSETSVETICDVAMQLQPKVMVIDSIQVMHMADVQSAPGSVSQVRESAAYLTRFAKQTGTVLFLVGHVTKDGSLAGPKVLEHMIDCSLQLEGSSDSRFRTLRSHKNRFGAVNELGVFAMLETGLKEVRNPSSIFLSRGEEVSAGSVVMVVWEGTRPLLVELQALVDTSHVSNPRRVAVGLEQNRLAMLLAVLNRHGGLMTGDQDVFVNVVGGVKVLETSADLALLLAIVSSFRDQALSQDLIVFGEVGLSGEIRPVPNGQERIREAAKHGFKRAIVPKANVPKEPIAGLQVIGVSRLSDALDHI</sequence>
<evidence type="ECO:0000313" key="16">
    <source>
        <dbReference type="Proteomes" id="UP000019464"/>
    </source>
</evidence>
<keyword evidence="2 11" id="KW-0547">Nucleotide-binding</keyword>
<dbReference type="OrthoDB" id="9803906at2"/>
<dbReference type="FunFam" id="3.30.230.10:FF:000011">
    <property type="entry name" value="DNA repair protein RadA"/>
    <property type="match status" value="1"/>
</dbReference>
<dbReference type="GO" id="GO:0000725">
    <property type="term" value="P:recombinational repair"/>
    <property type="evidence" value="ECO:0007669"/>
    <property type="project" value="UniProtKB-UniRule"/>
</dbReference>
<keyword evidence="8 11" id="KW-0346">Stress response</keyword>
<dbReference type="PRINTS" id="PR01874">
    <property type="entry name" value="DNAREPAIRADA"/>
</dbReference>
<comment type="function">
    <text evidence="11">Plays a role in repairing double-strand DNA breaks, probably involving stabilizing or processing branched DNA or blocked replication forks.</text>
</comment>
<evidence type="ECO:0000256" key="8">
    <source>
        <dbReference type="ARBA" id="ARBA00023016"/>
    </source>
</evidence>
<dbReference type="HAMAP" id="MF_01498">
    <property type="entry name" value="RadA_bact"/>
    <property type="match status" value="1"/>
</dbReference>
<comment type="function">
    <text evidence="13">DNA-dependent ATPase involved in processing of recombination intermediates, plays a role in repairing DNA breaks. Stimulates the branch migration of RecA-mediated strand transfer reactions, allowing the 3' invading strand to extend heteroduplex DNA faster. Binds ssDNA in the presence of ADP but not other nucleotides, has ATPase activity that is stimulated by ssDNA and various branched DNA structures, but inhibited by SSB. Does not have RecA's homology-searching function.</text>
</comment>
<feature type="short sequence motif" description="RadA KNRFG motif" evidence="11">
    <location>
        <begin position="265"/>
        <end position="269"/>
    </location>
</feature>
<dbReference type="EMBL" id="AONB01000014">
    <property type="protein sequence ID" value="EXJ10357.1"/>
    <property type="molecule type" value="Genomic_DNA"/>
</dbReference>
<dbReference type="Gene3D" id="3.40.50.300">
    <property type="entry name" value="P-loop containing nucleotide triphosphate hydrolases"/>
    <property type="match status" value="1"/>
</dbReference>
<evidence type="ECO:0000259" key="14">
    <source>
        <dbReference type="PROSITE" id="PS50162"/>
    </source>
</evidence>
<name>W9V2L3_9GAMM</name>
<dbReference type="GO" id="GO:0005829">
    <property type="term" value="C:cytosol"/>
    <property type="evidence" value="ECO:0007669"/>
    <property type="project" value="TreeGrafter"/>
</dbReference>
<keyword evidence="10 11" id="KW-0234">DNA repair</keyword>
<keyword evidence="1 11" id="KW-0479">Metal-binding</keyword>
<keyword evidence="16" id="KW-1185">Reference proteome</keyword>
<dbReference type="InterPro" id="IPR041166">
    <property type="entry name" value="Rubredoxin_2"/>
</dbReference>
<dbReference type="GO" id="GO:0016787">
    <property type="term" value="F:hydrolase activity"/>
    <property type="evidence" value="ECO:0007669"/>
    <property type="project" value="UniProtKB-KW"/>
</dbReference>
<dbReference type="PROSITE" id="PS50162">
    <property type="entry name" value="RECA_2"/>
    <property type="match status" value="1"/>
</dbReference>
<evidence type="ECO:0000256" key="2">
    <source>
        <dbReference type="ARBA" id="ARBA00022741"/>
    </source>
</evidence>
<evidence type="ECO:0000256" key="11">
    <source>
        <dbReference type="HAMAP-Rule" id="MF_01498"/>
    </source>
</evidence>
<keyword evidence="5" id="KW-0378">Hydrolase</keyword>
<evidence type="ECO:0000256" key="10">
    <source>
        <dbReference type="ARBA" id="ARBA00023204"/>
    </source>
</evidence>
<comment type="domain">
    <text evidence="11">The middle region has homology to RecA with ATPase motifs including the RadA KNRFG motif, while the C-terminus is homologous to Lon protease.</text>
</comment>
<dbReference type="PANTHER" id="PTHR32472">
    <property type="entry name" value="DNA REPAIR PROTEIN RADA"/>
    <property type="match status" value="1"/>
</dbReference>
<dbReference type="InterPro" id="IPR014721">
    <property type="entry name" value="Ribsml_uS5_D2-typ_fold_subgr"/>
</dbReference>
<accession>W9V2L3</accession>
<dbReference type="SUPFAM" id="SSF54211">
    <property type="entry name" value="Ribosomal protein S5 domain 2-like"/>
    <property type="match status" value="1"/>
</dbReference>
<dbReference type="SMART" id="SM00382">
    <property type="entry name" value="AAA"/>
    <property type="match status" value="1"/>
</dbReference>
<dbReference type="InterPro" id="IPR004504">
    <property type="entry name" value="DNA_repair_RadA"/>
</dbReference>